<dbReference type="Gene3D" id="3.30.70.100">
    <property type="match status" value="1"/>
</dbReference>
<gene>
    <name evidence="2" type="ordered locus">MXAN_1459</name>
</gene>
<keyword evidence="2" id="KW-0560">Oxidoreductase</keyword>
<reference evidence="2 3" key="1">
    <citation type="journal article" date="2006" name="Proc. Natl. Acad. Sci. U.S.A.">
        <title>Evolution of sensory complexity recorded in a myxobacterial genome.</title>
        <authorList>
            <person name="Goldman B.S."/>
            <person name="Nierman W.C."/>
            <person name="Kaiser D."/>
            <person name="Slater S.C."/>
            <person name="Durkin A.S."/>
            <person name="Eisen J.A."/>
            <person name="Ronning C.M."/>
            <person name="Barbazuk W.B."/>
            <person name="Blanchard M."/>
            <person name="Field C."/>
            <person name="Halling C."/>
            <person name="Hinkle G."/>
            <person name="Iartchuk O."/>
            <person name="Kim H.S."/>
            <person name="Mackenzie C."/>
            <person name="Madupu R."/>
            <person name="Miller N."/>
            <person name="Shvartsbeyn A."/>
            <person name="Sullivan S.A."/>
            <person name="Vaudin M."/>
            <person name="Wiegand R."/>
            <person name="Kaplan H.B."/>
        </authorList>
    </citation>
    <scope>NUCLEOTIDE SEQUENCE [LARGE SCALE GENOMIC DNA]</scope>
    <source>
        <strain evidence="3">DK1622</strain>
    </source>
</reference>
<feature type="domain" description="ABM" evidence="1">
    <location>
        <begin position="4"/>
        <end position="94"/>
    </location>
</feature>
<keyword evidence="2" id="KW-0503">Monooxygenase</keyword>
<accession>Q1DCA7</accession>
<dbReference type="EnsemblBacteria" id="ABF89950">
    <property type="protein sequence ID" value="ABF89950"/>
    <property type="gene ID" value="MXAN_1459"/>
</dbReference>
<dbReference type="HOGENOM" id="CLU_141544_1_1_7"/>
<dbReference type="STRING" id="246197.MXAN_1459"/>
<protein>
    <submittedName>
        <fullName evidence="2">Antibiotic biosynthesis monooxygenase family protein</fullName>
    </submittedName>
</protein>
<dbReference type="KEGG" id="mxa:MXAN_1459"/>
<dbReference type="OrthoDB" id="9798115at2"/>
<evidence type="ECO:0000313" key="3">
    <source>
        <dbReference type="Proteomes" id="UP000002402"/>
    </source>
</evidence>
<dbReference type="AlphaFoldDB" id="Q1DCA7"/>
<name>Q1DCA7_MYXXD</name>
<evidence type="ECO:0000313" key="2">
    <source>
        <dbReference type="EMBL" id="ABF89950.1"/>
    </source>
</evidence>
<dbReference type="InterPro" id="IPR011008">
    <property type="entry name" value="Dimeric_a/b-barrel"/>
</dbReference>
<proteinExistence type="predicted"/>
<dbReference type="Proteomes" id="UP000002402">
    <property type="component" value="Chromosome"/>
</dbReference>
<dbReference type="GO" id="GO:0004497">
    <property type="term" value="F:monooxygenase activity"/>
    <property type="evidence" value="ECO:0007669"/>
    <property type="project" value="UniProtKB-KW"/>
</dbReference>
<dbReference type="InterPro" id="IPR007138">
    <property type="entry name" value="ABM_dom"/>
</dbReference>
<dbReference type="EMBL" id="CP000113">
    <property type="protein sequence ID" value="ABF89950.1"/>
    <property type="molecule type" value="Genomic_DNA"/>
</dbReference>
<keyword evidence="3" id="KW-1185">Reference proteome</keyword>
<dbReference type="Pfam" id="PF03992">
    <property type="entry name" value="ABM"/>
    <property type="match status" value="1"/>
</dbReference>
<dbReference type="InterPro" id="IPR050404">
    <property type="entry name" value="Heme-degrading_MO"/>
</dbReference>
<dbReference type="SUPFAM" id="SSF54909">
    <property type="entry name" value="Dimeric alpha+beta barrel"/>
    <property type="match status" value="1"/>
</dbReference>
<dbReference type="eggNOG" id="COG2329">
    <property type="taxonomic scope" value="Bacteria"/>
</dbReference>
<sequence length="96" mass="11059">MPMIVAIARFRPAPEEADRLVARFQARTRAVDGYPGFLGLEELRSFERPPELMLVTRWRDKASMRAYFQSEDFQRAREASAQQEDATFALYEAVGT</sequence>
<dbReference type="PANTHER" id="PTHR34474">
    <property type="entry name" value="SIGNAL TRANSDUCTION PROTEIN TRAP"/>
    <property type="match status" value="1"/>
</dbReference>
<evidence type="ECO:0000259" key="1">
    <source>
        <dbReference type="PROSITE" id="PS51725"/>
    </source>
</evidence>
<dbReference type="PANTHER" id="PTHR34474:SF2">
    <property type="entry name" value="SIGNAL TRANSDUCTION PROTEIN TRAP"/>
    <property type="match status" value="1"/>
</dbReference>
<organism evidence="2 3">
    <name type="scientific">Myxococcus xanthus (strain DK1622)</name>
    <dbReference type="NCBI Taxonomy" id="246197"/>
    <lineage>
        <taxon>Bacteria</taxon>
        <taxon>Pseudomonadati</taxon>
        <taxon>Myxococcota</taxon>
        <taxon>Myxococcia</taxon>
        <taxon>Myxococcales</taxon>
        <taxon>Cystobacterineae</taxon>
        <taxon>Myxococcaceae</taxon>
        <taxon>Myxococcus</taxon>
    </lineage>
</organism>
<dbReference type="PROSITE" id="PS51725">
    <property type="entry name" value="ABM"/>
    <property type="match status" value="1"/>
</dbReference>